<proteinExistence type="predicted"/>
<dbReference type="RefSeq" id="WP_043701247.1">
    <property type="nucleotide sequence ID" value="NZ_CP083911.1"/>
</dbReference>
<evidence type="ECO:0000313" key="1">
    <source>
        <dbReference type="EMBL" id="TSE33719.1"/>
    </source>
</evidence>
<evidence type="ECO:0000313" key="2">
    <source>
        <dbReference type="Proteomes" id="UP000317763"/>
    </source>
</evidence>
<dbReference type="OrthoDB" id="8958642at2"/>
<comment type="caution">
    <text evidence="1">The sequence shown here is derived from an EMBL/GenBank/DDBJ whole genome shotgun (WGS) entry which is preliminary data.</text>
</comment>
<keyword evidence="2" id="KW-1185">Reference proteome</keyword>
<gene>
    <name evidence="1" type="ORF">Ttaiw_00284</name>
</gene>
<dbReference type="AlphaFoldDB" id="A0A554XD57"/>
<protein>
    <submittedName>
        <fullName evidence="1">Uncharacterized protein</fullName>
    </submittedName>
</protein>
<sequence>MWLHAPFDPAQVDLINRLQAGVVPAPVHPLTCPNARNGQHAFAGGYLGTLVAQRRGLVCPTCGHTQTWIPRSMLACAERAADPAIGHPSQRIERARQRALDDFAALVRAGSLAAQPMVDTLAAMGHERRATSAAAEVTPGAANAAVVSEPLAA</sequence>
<name>A0A554XD57_9BURK</name>
<organism evidence="1 2">
    <name type="scientific">Tepidimonas taiwanensis</name>
    <dbReference type="NCBI Taxonomy" id="307486"/>
    <lineage>
        <taxon>Bacteria</taxon>
        <taxon>Pseudomonadati</taxon>
        <taxon>Pseudomonadota</taxon>
        <taxon>Betaproteobacteria</taxon>
        <taxon>Burkholderiales</taxon>
        <taxon>Tepidimonas</taxon>
    </lineage>
</organism>
<dbReference type="EMBL" id="VJOM01000002">
    <property type="protein sequence ID" value="TSE33719.1"/>
    <property type="molecule type" value="Genomic_DNA"/>
</dbReference>
<dbReference type="Proteomes" id="UP000317763">
    <property type="component" value="Unassembled WGS sequence"/>
</dbReference>
<accession>A0A554XD57</accession>
<reference evidence="1 2" key="1">
    <citation type="submission" date="2019-07" db="EMBL/GenBank/DDBJ databases">
        <title>Tepidimonas taiwanensis I1-1 draft genome.</title>
        <authorList>
            <person name="Da Costa M.S."/>
            <person name="Froufe H.J.C."/>
            <person name="Egas C."/>
            <person name="Albuquerque L."/>
        </authorList>
    </citation>
    <scope>NUCLEOTIDE SEQUENCE [LARGE SCALE GENOMIC DNA]</scope>
    <source>
        <strain evidence="1 2">I1-1</strain>
    </source>
</reference>